<dbReference type="PANTHER" id="PTHR11453">
    <property type="entry name" value="ANION EXCHANGE PROTEIN"/>
    <property type="match status" value="1"/>
</dbReference>
<comment type="subcellular location">
    <subcellularLocation>
        <location evidence="1">Cell membrane</location>
        <topology evidence="1">Multi-pass membrane protein</topology>
    </subcellularLocation>
    <subcellularLocation>
        <location evidence="13">Membrane</location>
        <topology evidence="13">Multi-pass membrane protein</topology>
    </subcellularLocation>
</comment>
<feature type="domain" description="Bicarbonate transporter-like transmembrane" evidence="14">
    <location>
        <begin position="647"/>
        <end position="972"/>
    </location>
</feature>
<evidence type="ECO:0000256" key="9">
    <source>
        <dbReference type="ARBA" id="ARBA00023065"/>
    </source>
</evidence>
<keyword evidence="17" id="KW-1185">Reference proteome</keyword>
<dbReference type="GO" id="GO:0051453">
    <property type="term" value="P:regulation of intracellular pH"/>
    <property type="evidence" value="ECO:0007669"/>
    <property type="project" value="TreeGrafter"/>
</dbReference>
<feature type="transmembrane region" description="Helical" evidence="13">
    <location>
        <begin position="603"/>
        <end position="621"/>
    </location>
</feature>
<evidence type="ECO:0000256" key="7">
    <source>
        <dbReference type="ARBA" id="ARBA00022692"/>
    </source>
</evidence>
<comment type="similarity">
    <text evidence="2 13">Belongs to the anion exchanger (TC 2.A.31) family.</text>
</comment>
<feature type="domain" description="Band 3 cytoplasmic" evidence="15">
    <location>
        <begin position="293"/>
        <end position="407"/>
    </location>
</feature>
<feature type="domain" description="Band 3 cytoplasmic" evidence="15">
    <location>
        <begin position="175"/>
        <end position="283"/>
    </location>
</feature>
<protein>
    <recommendedName>
        <fullName evidence="13">Anion exchange protein</fullName>
    </recommendedName>
</protein>
<keyword evidence="9 13" id="KW-0406">Ion transport</keyword>
<organism evidence="16 17">
    <name type="scientific">Takifugu rubripes</name>
    <name type="common">Japanese pufferfish</name>
    <name type="synonym">Fugu rubripes</name>
    <dbReference type="NCBI Taxonomy" id="31033"/>
    <lineage>
        <taxon>Eukaryota</taxon>
        <taxon>Metazoa</taxon>
        <taxon>Chordata</taxon>
        <taxon>Craniata</taxon>
        <taxon>Vertebrata</taxon>
        <taxon>Euteleostomi</taxon>
        <taxon>Actinopterygii</taxon>
        <taxon>Neopterygii</taxon>
        <taxon>Teleostei</taxon>
        <taxon>Neoteleostei</taxon>
        <taxon>Acanthomorphata</taxon>
        <taxon>Eupercaria</taxon>
        <taxon>Tetraodontiformes</taxon>
        <taxon>Tetradontoidea</taxon>
        <taxon>Tetraodontidae</taxon>
        <taxon>Takifugu</taxon>
    </lineage>
</organism>
<evidence type="ECO:0000313" key="17">
    <source>
        <dbReference type="Proteomes" id="UP000005226"/>
    </source>
</evidence>
<evidence type="ECO:0000259" key="15">
    <source>
        <dbReference type="Pfam" id="PF07565"/>
    </source>
</evidence>
<reference evidence="16 17" key="1">
    <citation type="journal article" date="2011" name="Genome Biol. Evol.">
        <title>Integration of the genetic map and genome assembly of fugu facilitates insights into distinct features of genome evolution in teleosts and mammals.</title>
        <authorList>
            <person name="Kai W."/>
            <person name="Kikuchi K."/>
            <person name="Tohari S."/>
            <person name="Chew A.K."/>
            <person name="Tay A."/>
            <person name="Fujiwara A."/>
            <person name="Hosoya S."/>
            <person name="Suetake H."/>
            <person name="Naruse K."/>
            <person name="Brenner S."/>
            <person name="Suzuki Y."/>
            <person name="Venkatesh B."/>
        </authorList>
    </citation>
    <scope>NUCLEOTIDE SEQUENCE [LARGE SCALE GENOMIC DNA]</scope>
</reference>
<dbReference type="PRINTS" id="PR00165">
    <property type="entry name" value="ANIONEXCHNGR"/>
</dbReference>
<feature type="transmembrane region" description="Helical" evidence="13">
    <location>
        <begin position="923"/>
        <end position="952"/>
    </location>
</feature>
<feature type="transmembrane region" description="Helical" evidence="13">
    <location>
        <begin position="486"/>
        <end position="508"/>
    </location>
</feature>
<comment type="catalytic activity">
    <reaction evidence="12">
        <text>hydrogencarbonate(in) + chloride(out) = hydrogencarbonate(out) + chloride(in)</text>
        <dbReference type="Rhea" id="RHEA:72363"/>
        <dbReference type="ChEBI" id="CHEBI:17544"/>
        <dbReference type="ChEBI" id="CHEBI:17996"/>
    </reaction>
</comment>
<dbReference type="Gene3D" id="3.40.930.10">
    <property type="entry name" value="Mannitol-specific EII, Chain A"/>
    <property type="match status" value="2"/>
</dbReference>
<gene>
    <name evidence="16" type="primary">slc4a3</name>
</gene>
<evidence type="ECO:0000256" key="11">
    <source>
        <dbReference type="ARBA" id="ARBA00045591"/>
    </source>
</evidence>
<dbReference type="PRINTS" id="PR01231">
    <property type="entry name" value="HCO3TRNSPORT"/>
</dbReference>
<evidence type="ECO:0000256" key="12">
    <source>
        <dbReference type="ARBA" id="ARBA00049347"/>
    </source>
</evidence>
<comment type="function">
    <text evidence="11">Sodium-independent anion exchanger which mediates the electroneutral exchange of chloride for bicarbonate ions across the cell membrane. May be involved in the regulation of intracellular pH, and the modulation of cardiac action potential.</text>
</comment>
<dbReference type="Pfam" id="PF07565">
    <property type="entry name" value="Band_3_cyto"/>
    <property type="match status" value="2"/>
</dbReference>
<sequence>PLPLTTFHVENEHLSTGKAASMEIKAETHNGKIPVVGQNREEDGEETACSRYLKMPILDLKKIHLQLSFFTSIPPPSDPSSTTHSCFRRRPVHHRMAGAQRSNYDLRERICIGSMTALETAVYQQVPTDEAEAQMLASADLDDMKSHRFEDNPGVRRHLVKKSSRCQISRCFPPQLFVELNELIVEKDHEMRWKERARWIKFEEDVEEETDRWGKPHVASLSFRSLLELRRTITHGAILLDLEQNSLPGIAHLVVETMIISDQIRAEDRPSVLRALLLKHRSHSFNPAAARSMKLLAKIPKDAEAVIVLVGCVEFLEQPAMAFVRLNEAVLLESVLEIPVPVRFLFVLLGPSQSNVDYHEIGRSFSTLMSDKSFHEVAYFADDRQDLLNGINEFLDYSIVIPPSEVEGKDLLKTVADFQKQMLRKRKEAFKLLLEISPCEEEEEGDQEVDPLKRSGIIFGGLIHDIRRRYPHYVSDLKDALDTQCIAAVIFIYFAALSPTITFGGLLGEKTEGMMGVTELIVSTATLGVIFSLLAGQPLLIIGFSGPLLVFEEAYFKFCQAYNYEYLTGRVWIGFWLIFIVLVIVAAEGSFLVRYISPFTQEIFAFLISLIFIYETFSKLVKVFKEHPLMSVYPSDATTANGFHDDHLVFNQPNTALLSLVLMMGTFFLAFFLRKLRNSRFLGGKARRIIGDFGIPISILVFVMMDCSIPDTYTQKLNVPSGFSVTSPDKRGWFISPFGDKQPFPTWMMGASVVPALLVFILIFMETQITSLIVSKKERRLVKGSGFHLDLLLIVILGAFCPLFGLPWLTAATVRSVTHVNALTVMSKATAPGEKPKIQEVKEQRLTGLLVAVLVGMSIVMTDVLRLIPLAVLFGIFLYMGVTSLTGIQLYERITLMVTPAKHHPDHIYVTKVKTWRMNMFTLTQLGCIITLWVVKSTTASLAFPFILIMTVPLRRLILSRIFEERELQAVELPEGDYPDWTTMISGPLPLPPP</sequence>
<dbReference type="GO" id="GO:0015701">
    <property type="term" value="P:bicarbonate transport"/>
    <property type="evidence" value="ECO:0007669"/>
    <property type="project" value="TreeGrafter"/>
</dbReference>
<feature type="transmembrane region" description="Helical" evidence="13">
    <location>
        <begin position="655"/>
        <end position="673"/>
    </location>
</feature>
<evidence type="ECO:0000259" key="14">
    <source>
        <dbReference type="Pfam" id="PF00955"/>
    </source>
</evidence>
<reference evidence="16" key="3">
    <citation type="submission" date="2025-09" db="UniProtKB">
        <authorList>
            <consortium name="Ensembl"/>
        </authorList>
    </citation>
    <scope>IDENTIFICATION</scope>
</reference>
<evidence type="ECO:0000256" key="8">
    <source>
        <dbReference type="ARBA" id="ARBA00022989"/>
    </source>
</evidence>
<keyword evidence="8 13" id="KW-1133">Transmembrane helix</keyword>
<keyword evidence="4" id="KW-0050">Antiport</keyword>
<dbReference type="GO" id="GO:0008509">
    <property type="term" value="F:monoatomic anion transmembrane transporter activity"/>
    <property type="evidence" value="ECO:0007669"/>
    <property type="project" value="InterPro"/>
</dbReference>
<keyword evidence="10 13" id="KW-0472">Membrane</keyword>
<reference evidence="16" key="2">
    <citation type="submission" date="2025-08" db="UniProtKB">
        <authorList>
            <consortium name="Ensembl"/>
        </authorList>
    </citation>
    <scope>IDENTIFICATION</scope>
</reference>
<proteinExistence type="inferred from homology"/>
<feature type="transmembrane region" description="Helical" evidence="13">
    <location>
        <begin position="786"/>
        <end position="809"/>
    </location>
</feature>
<evidence type="ECO:0000256" key="13">
    <source>
        <dbReference type="RuleBase" id="RU362035"/>
    </source>
</evidence>
<feature type="transmembrane region" description="Helical" evidence="13">
    <location>
        <begin position="520"/>
        <end position="551"/>
    </location>
</feature>
<accession>A0A674MFA1</accession>
<keyword evidence="6" id="KW-0039">Anion exchange</keyword>
<dbReference type="InterPro" id="IPR003020">
    <property type="entry name" value="HCO3_transpt_euk"/>
</dbReference>
<dbReference type="InterPro" id="IPR018241">
    <property type="entry name" value="Anion_exchange_CS"/>
</dbReference>
<evidence type="ECO:0000256" key="10">
    <source>
        <dbReference type="ARBA" id="ARBA00023136"/>
    </source>
</evidence>
<dbReference type="NCBIfam" id="TIGR00834">
    <property type="entry name" value="ae"/>
    <property type="match status" value="1"/>
</dbReference>
<feature type="transmembrane region" description="Helical" evidence="13">
    <location>
        <begin position="744"/>
        <end position="765"/>
    </location>
</feature>
<evidence type="ECO:0000313" key="16">
    <source>
        <dbReference type="Ensembl" id="ENSTRUP00000059659.1"/>
    </source>
</evidence>
<keyword evidence="5" id="KW-1003">Cell membrane</keyword>
<dbReference type="PROSITE" id="PS00220">
    <property type="entry name" value="ANION_EXCHANGER_2"/>
    <property type="match status" value="1"/>
</dbReference>
<feature type="transmembrane region" description="Helical" evidence="13">
    <location>
        <begin position="872"/>
        <end position="891"/>
    </location>
</feature>
<dbReference type="Proteomes" id="UP000005226">
    <property type="component" value="Chromosome 1"/>
</dbReference>
<evidence type="ECO:0000256" key="1">
    <source>
        <dbReference type="ARBA" id="ARBA00004651"/>
    </source>
</evidence>
<dbReference type="InterPro" id="IPR001717">
    <property type="entry name" value="Anion_exchange"/>
</dbReference>
<evidence type="ECO:0000256" key="5">
    <source>
        <dbReference type="ARBA" id="ARBA00022475"/>
    </source>
</evidence>
<feature type="transmembrane region" description="Helical" evidence="13">
    <location>
        <begin position="693"/>
        <end position="713"/>
    </location>
</feature>
<dbReference type="GeneTree" id="ENSGT00940000159765"/>
<dbReference type="Ensembl" id="ENSTRUT00000062963.1">
    <property type="protein sequence ID" value="ENSTRUP00000059659.1"/>
    <property type="gene ID" value="ENSTRUG00000002078.3"/>
</dbReference>
<dbReference type="InterPro" id="IPR013769">
    <property type="entry name" value="Band3_cytoplasmic_dom"/>
</dbReference>
<dbReference type="FunFam" id="3.40.930.10:FF:000020">
    <property type="entry name" value="Anion exchange protein"/>
    <property type="match status" value="1"/>
</dbReference>
<keyword evidence="7 13" id="KW-0812">Transmembrane</keyword>
<feature type="domain" description="Bicarbonate transporter-like transmembrane" evidence="14">
    <location>
        <begin position="458"/>
        <end position="632"/>
    </location>
</feature>
<dbReference type="FunFam" id="1.10.287.570:FF:000001">
    <property type="entry name" value="Anion exchange protein"/>
    <property type="match status" value="1"/>
</dbReference>
<feature type="transmembrane region" description="Helical" evidence="13">
    <location>
        <begin position="571"/>
        <end position="596"/>
    </location>
</feature>
<evidence type="ECO:0000256" key="2">
    <source>
        <dbReference type="ARBA" id="ARBA00010993"/>
    </source>
</evidence>
<dbReference type="PANTHER" id="PTHR11453:SF15">
    <property type="entry name" value="ANION EXCHANGE PROTEIN 3"/>
    <property type="match status" value="1"/>
</dbReference>
<keyword evidence="3 13" id="KW-0813">Transport</keyword>
<dbReference type="Pfam" id="PF00955">
    <property type="entry name" value="HCO3_cotransp"/>
    <property type="match status" value="2"/>
</dbReference>
<dbReference type="GO" id="GO:0005886">
    <property type="term" value="C:plasma membrane"/>
    <property type="evidence" value="ECO:0007669"/>
    <property type="project" value="UniProtKB-SubCell"/>
</dbReference>
<dbReference type="InterPro" id="IPR016152">
    <property type="entry name" value="PTrfase/Anion_transptr"/>
</dbReference>
<evidence type="ECO:0000256" key="3">
    <source>
        <dbReference type="ARBA" id="ARBA00022448"/>
    </source>
</evidence>
<evidence type="ECO:0000256" key="6">
    <source>
        <dbReference type="ARBA" id="ARBA00022681"/>
    </source>
</evidence>
<dbReference type="InterPro" id="IPR011531">
    <property type="entry name" value="HCO3_transpt-like_TM_dom"/>
</dbReference>
<evidence type="ECO:0000256" key="4">
    <source>
        <dbReference type="ARBA" id="ARBA00022449"/>
    </source>
</evidence>
<dbReference type="Gene3D" id="1.10.287.570">
    <property type="entry name" value="Helical hairpin bin"/>
    <property type="match status" value="1"/>
</dbReference>
<dbReference type="SUPFAM" id="SSF55804">
    <property type="entry name" value="Phoshotransferase/anion transport protein"/>
    <property type="match status" value="1"/>
</dbReference>
<name>A0A674MFA1_TAKRU</name>
<dbReference type="GO" id="GO:0005452">
    <property type="term" value="F:solute:inorganic anion antiporter activity"/>
    <property type="evidence" value="ECO:0007669"/>
    <property type="project" value="InterPro"/>
</dbReference>
<dbReference type="AlphaFoldDB" id="A0A674MFA1"/>